<accession>A0ACD4NNU0</accession>
<evidence type="ECO:0000313" key="1">
    <source>
        <dbReference type="EMBL" id="WAJ28384.1"/>
    </source>
</evidence>
<sequence>MTWHPDARYPSTLAMPIDAAIADVVGNSRNAAVLEMPWSARHTATIPPHLAEQAHRAAERFHTSSRGTIEEVIGIGIELLAIKEVVDKPAFGAWMRRSFGSESRTADNYMQLARAFADRRDVVAALPLTVAYKLAAPTLPAAVREAVLERLAHDPNLEPAVIRSMIADAVAIRKGSTLRRPGKRPRNRSIEAENASVEAARLIASVAGAHRPELSALLAHCDHGLGLLIRQALQAEMQRSAKDEPNR</sequence>
<reference evidence="1" key="1">
    <citation type="submission" date="2022-11" db="EMBL/GenBank/DDBJ databases">
        <title>beta-Carotene-producing bacterium, Jeongeuplla avenae sp. nov., alleviates the salt stress of Arabidopsis seedlings.</title>
        <authorList>
            <person name="Jiang L."/>
            <person name="Lee J."/>
        </authorList>
    </citation>
    <scope>NUCLEOTIDE SEQUENCE</scope>
    <source>
        <strain evidence="1">DY_R2A_6</strain>
    </source>
</reference>
<dbReference type="EMBL" id="CP113520">
    <property type="protein sequence ID" value="WAJ28384.1"/>
    <property type="molecule type" value="Genomic_DNA"/>
</dbReference>
<dbReference type="Proteomes" id="UP001163223">
    <property type="component" value="Chromosome"/>
</dbReference>
<name>A0ACD4NNU0_9HYPH</name>
<proteinExistence type="predicted"/>
<keyword evidence="2" id="KW-1185">Reference proteome</keyword>
<evidence type="ECO:0000313" key="2">
    <source>
        <dbReference type="Proteomes" id="UP001163223"/>
    </source>
</evidence>
<protein>
    <submittedName>
        <fullName evidence="1">Uncharacterized protein</fullName>
    </submittedName>
</protein>
<gene>
    <name evidence="1" type="ORF">OXU80_26840</name>
</gene>
<organism evidence="1 2">
    <name type="scientific">Antarcticirhabdus aurantiaca</name>
    <dbReference type="NCBI Taxonomy" id="2606717"/>
    <lineage>
        <taxon>Bacteria</taxon>
        <taxon>Pseudomonadati</taxon>
        <taxon>Pseudomonadota</taxon>
        <taxon>Alphaproteobacteria</taxon>
        <taxon>Hyphomicrobiales</taxon>
        <taxon>Aurantimonadaceae</taxon>
        <taxon>Antarcticirhabdus</taxon>
    </lineage>
</organism>